<dbReference type="EMBL" id="CAKXAJ010006348">
    <property type="protein sequence ID" value="CAH2209588.1"/>
    <property type="molecule type" value="Genomic_DNA"/>
</dbReference>
<comment type="similarity">
    <text evidence="1">Belongs to the prefoldin subunit beta family.</text>
</comment>
<dbReference type="InterPro" id="IPR002777">
    <property type="entry name" value="PFD_beta-like"/>
</dbReference>
<dbReference type="GO" id="GO:0051082">
    <property type="term" value="F:unfolded protein binding"/>
    <property type="evidence" value="ECO:0007669"/>
    <property type="project" value="InterPro"/>
</dbReference>
<name>A0A8S4QHQ7_9NEOP</name>
<dbReference type="GO" id="GO:0016272">
    <property type="term" value="C:prefoldin complex"/>
    <property type="evidence" value="ECO:0007669"/>
    <property type="project" value="InterPro"/>
</dbReference>
<dbReference type="Proteomes" id="UP000838756">
    <property type="component" value="Unassembled WGS sequence"/>
</dbReference>
<evidence type="ECO:0000256" key="4">
    <source>
        <dbReference type="SAM" id="MobiDB-lite"/>
    </source>
</evidence>
<keyword evidence="6" id="KW-1185">Reference proteome</keyword>
<proteinExistence type="inferred from homology"/>
<dbReference type="GO" id="GO:0044183">
    <property type="term" value="F:protein folding chaperone"/>
    <property type="evidence" value="ECO:0007669"/>
    <property type="project" value="TreeGrafter"/>
</dbReference>
<reference evidence="5" key="1">
    <citation type="submission" date="2022-03" db="EMBL/GenBank/DDBJ databases">
        <authorList>
            <person name="Lindestad O."/>
        </authorList>
    </citation>
    <scope>NUCLEOTIDE SEQUENCE</scope>
</reference>
<evidence type="ECO:0000256" key="1">
    <source>
        <dbReference type="ARBA" id="ARBA00008045"/>
    </source>
</evidence>
<evidence type="ECO:0000313" key="5">
    <source>
        <dbReference type="EMBL" id="CAH2209588.1"/>
    </source>
</evidence>
<dbReference type="AlphaFoldDB" id="A0A8S4QHQ7"/>
<sequence length="128" mass="14605">MGENLGVELSKAFSDLDIKMAETTQNIHVIDSQIGILKRAMHHTNVARQEISILPPETKAYKSVGRMFLLTDLTQVQSNLEEKIVALTTRTNELEAKKKCLEQSLKESEQNLKEMQKQHKEMNENHST</sequence>
<organism evidence="5 6">
    <name type="scientific">Pararge aegeria aegeria</name>
    <dbReference type="NCBI Taxonomy" id="348720"/>
    <lineage>
        <taxon>Eukaryota</taxon>
        <taxon>Metazoa</taxon>
        <taxon>Ecdysozoa</taxon>
        <taxon>Arthropoda</taxon>
        <taxon>Hexapoda</taxon>
        <taxon>Insecta</taxon>
        <taxon>Pterygota</taxon>
        <taxon>Neoptera</taxon>
        <taxon>Endopterygota</taxon>
        <taxon>Lepidoptera</taxon>
        <taxon>Glossata</taxon>
        <taxon>Ditrysia</taxon>
        <taxon>Papilionoidea</taxon>
        <taxon>Nymphalidae</taxon>
        <taxon>Satyrinae</taxon>
        <taxon>Satyrini</taxon>
        <taxon>Parargina</taxon>
        <taxon>Pararge</taxon>
    </lineage>
</organism>
<dbReference type="SUPFAM" id="SSF46579">
    <property type="entry name" value="Prefoldin"/>
    <property type="match status" value="1"/>
</dbReference>
<dbReference type="InterPro" id="IPR009053">
    <property type="entry name" value="Prefoldin"/>
</dbReference>
<comment type="caution">
    <text evidence="5">The sequence shown here is derived from an EMBL/GenBank/DDBJ whole genome shotgun (WGS) entry which is preliminary data.</text>
</comment>
<dbReference type="OrthoDB" id="5242628at2759"/>
<dbReference type="PANTHER" id="PTHR20903">
    <property type="entry name" value="PREFOLDIN SUBUNIT 1-RELATED"/>
    <property type="match status" value="1"/>
</dbReference>
<comment type="subunit">
    <text evidence="2">Heterohexamer of two PFD-alpha type and four PFD-beta type subunits.</text>
</comment>
<evidence type="ECO:0000313" key="6">
    <source>
        <dbReference type="Proteomes" id="UP000838756"/>
    </source>
</evidence>
<dbReference type="Gene3D" id="1.10.287.370">
    <property type="match status" value="1"/>
</dbReference>
<dbReference type="Pfam" id="PF01920">
    <property type="entry name" value="Prefoldin_2"/>
    <property type="match status" value="1"/>
</dbReference>
<protein>
    <submittedName>
        <fullName evidence="5">Jg25695 protein</fullName>
    </submittedName>
</protein>
<keyword evidence="3" id="KW-0143">Chaperone</keyword>
<evidence type="ECO:0000256" key="2">
    <source>
        <dbReference type="ARBA" id="ARBA00011695"/>
    </source>
</evidence>
<dbReference type="PANTHER" id="PTHR20903:SF0">
    <property type="entry name" value="PREFOLDIN SUBUNIT 1"/>
    <property type="match status" value="1"/>
</dbReference>
<accession>A0A8S4QHQ7</accession>
<feature type="region of interest" description="Disordered" evidence="4">
    <location>
        <begin position="106"/>
        <end position="128"/>
    </location>
</feature>
<evidence type="ECO:0000256" key="3">
    <source>
        <dbReference type="ARBA" id="ARBA00023186"/>
    </source>
</evidence>
<gene>
    <name evidence="5" type="primary">jg25695</name>
    <name evidence="5" type="ORF">PAEG_LOCUS1980</name>
</gene>
<dbReference type="GO" id="GO:0005737">
    <property type="term" value="C:cytoplasm"/>
    <property type="evidence" value="ECO:0007669"/>
    <property type="project" value="TreeGrafter"/>
</dbReference>